<dbReference type="EC" id="2.-.-.-" evidence="2"/>
<dbReference type="PROSITE" id="PS51186">
    <property type="entry name" value="GNAT"/>
    <property type="match status" value="1"/>
</dbReference>
<dbReference type="InterPro" id="IPR000182">
    <property type="entry name" value="GNAT_dom"/>
</dbReference>
<evidence type="ECO:0000259" key="1">
    <source>
        <dbReference type="PROSITE" id="PS51186"/>
    </source>
</evidence>
<evidence type="ECO:0000313" key="3">
    <source>
        <dbReference type="Proteomes" id="UP001379945"/>
    </source>
</evidence>
<dbReference type="RefSeq" id="WP_341397702.1">
    <property type="nucleotide sequence ID" value="NZ_JBBUTI010000002.1"/>
</dbReference>
<dbReference type="GO" id="GO:0016740">
    <property type="term" value="F:transferase activity"/>
    <property type="evidence" value="ECO:0007669"/>
    <property type="project" value="UniProtKB-KW"/>
</dbReference>
<organism evidence="2 3">
    <name type="scientific">Ideonella margarita</name>
    <dbReference type="NCBI Taxonomy" id="2984191"/>
    <lineage>
        <taxon>Bacteria</taxon>
        <taxon>Pseudomonadati</taxon>
        <taxon>Pseudomonadota</taxon>
        <taxon>Betaproteobacteria</taxon>
        <taxon>Burkholderiales</taxon>
        <taxon>Sphaerotilaceae</taxon>
        <taxon>Ideonella</taxon>
    </lineage>
</organism>
<dbReference type="Proteomes" id="UP001379945">
    <property type="component" value="Unassembled WGS sequence"/>
</dbReference>
<dbReference type="Pfam" id="PF13302">
    <property type="entry name" value="Acetyltransf_3"/>
    <property type="match status" value="1"/>
</dbReference>
<reference evidence="2 3" key="1">
    <citation type="submission" date="2024-04" db="EMBL/GenBank/DDBJ databases">
        <title>Novel species of the genus Ideonella isolated from streams.</title>
        <authorList>
            <person name="Lu H."/>
        </authorList>
    </citation>
    <scope>NUCLEOTIDE SEQUENCE [LARGE SCALE GENOMIC DNA]</scope>
    <source>
        <strain evidence="2 3">LYT19W</strain>
    </source>
</reference>
<feature type="domain" description="N-acetyltransferase" evidence="1">
    <location>
        <begin position="13"/>
        <end position="179"/>
    </location>
</feature>
<sequence length="188" mass="20152">MSSEFPVLHTPRLVLRELVAGDAPALFAIHADAAAMRWFGADPPASVMQVEQLIAAFAAARLQATPATRWGVVRRSDGALLGSCGLFRWNRSWQSAGVGYELARSAQGQGLMSEAVKAVLQHGRLSLQLERVDATVHPDNAPSIALLERLGFVREGLLRQAGRWGGARHDLLVFGLLLNGPSTSTAHA</sequence>
<keyword evidence="3" id="KW-1185">Reference proteome</keyword>
<dbReference type="PANTHER" id="PTHR43792:SF9">
    <property type="entry name" value="RIBOSOMAL-PROTEIN-ALANINE ACETYLTRANSFERASE"/>
    <property type="match status" value="1"/>
</dbReference>
<dbReference type="InterPro" id="IPR051531">
    <property type="entry name" value="N-acetyltransferase"/>
</dbReference>
<dbReference type="InterPro" id="IPR016181">
    <property type="entry name" value="Acyl_CoA_acyltransferase"/>
</dbReference>
<keyword evidence="2" id="KW-0808">Transferase</keyword>
<comment type="caution">
    <text evidence="2">The sequence shown here is derived from an EMBL/GenBank/DDBJ whole genome shotgun (WGS) entry which is preliminary data.</text>
</comment>
<proteinExistence type="predicted"/>
<name>A0ABU9C0X7_9BURK</name>
<dbReference type="SUPFAM" id="SSF55729">
    <property type="entry name" value="Acyl-CoA N-acyltransferases (Nat)"/>
    <property type="match status" value="1"/>
</dbReference>
<dbReference type="Gene3D" id="3.40.630.30">
    <property type="match status" value="1"/>
</dbReference>
<protein>
    <submittedName>
        <fullName evidence="2">GNAT family protein</fullName>
        <ecNumber evidence="2">2.-.-.-</ecNumber>
    </submittedName>
</protein>
<dbReference type="PANTHER" id="PTHR43792">
    <property type="entry name" value="GNAT FAMILY, PUTATIVE (AFU_ORTHOLOGUE AFUA_3G00765)-RELATED-RELATED"/>
    <property type="match status" value="1"/>
</dbReference>
<accession>A0ABU9C0X7</accession>
<gene>
    <name evidence="2" type="ORF">AACH00_03985</name>
</gene>
<dbReference type="EMBL" id="JBBUTI010000002">
    <property type="protein sequence ID" value="MEK8045505.1"/>
    <property type="molecule type" value="Genomic_DNA"/>
</dbReference>
<evidence type="ECO:0000313" key="2">
    <source>
        <dbReference type="EMBL" id="MEK8045505.1"/>
    </source>
</evidence>